<protein>
    <submittedName>
        <fullName evidence="1">Uncharacterized protein</fullName>
    </submittedName>
</protein>
<dbReference type="STRING" id="4540.A0A3L6PW10"/>
<comment type="caution">
    <text evidence="1">The sequence shown here is derived from an EMBL/GenBank/DDBJ whole genome shotgun (WGS) entry which is preliminary data.</text>
</comment>
<accession>A0A3L6PW10</accession>
<evidence type="ECO:0000313" key="1">
    <source>
        <dbReference type="EMBL" id="RLM64891.1"/>
    </source>
</evidence>
<dbReference type="SUPFAM" id="SSF52058">
    <property type="entry name" value="L domain-like"/>
    <property type="match status" value="1"/>
</dbReference>
<evidence type="ECO:0000313" key="2">
    <source>
        <dbReference type="Proteomes" id="UP000275267"/>
    </source>
</evidence>
<dbReference type="InterPro" id="IPR032675">
    <property type="entry name" value="LRR_dom_sf"/>
</dbReference>
<keyword evidence="2" id="KW-1185">Reference proteome</keyword>
<dbReference type="PANTHER" id="PTHR36766">
    <property type="entry name" value="PLANT BROAD-SPECTRUM MILDEW RESISTANCE PROTEIN RPW8"/>
    <property type="match status" value="1"/>
</dbReference>
<proteinExistence type="predicted"/>
<dbReference type="Gene3D" id="3.80.10.10">
    <property type="entry name" value="Ribonuclease Inhibitor"/>
    <property type="match status" value="2"/>
</dbReference>
<dbReference type="AlphaFoldDB" id="A0A3L6PW10"/>
<dbReference type="Proteomes" id="UP000275267">
    <property type="component" value="Unassembled WGS sequence"/>
</dbReference>
<dbReference type="OrthoDB" id="695275at2759"/>
<reference evidence="2" key="1">
    <citation type="journal article" date="2019" name="Nat. Commun.">
        <title>The genome of broomcorn millet.</title>
        <authorList>
            <person name="Zou C."/>
            <person name="Miki D."/>
            <person name="Li D."/>
            <person name="Tang Q."/>
            <person name="Xiao L."/>
            <person name="Rajput S."/>
            <person name="Deng P."/>
            <person name="Jia W."/>
            <person name="Huang R."/>
            <person name="Zhang M."/>
            <person name="Sun Y."/>
            <person name="Hu J."/>
            <person name="Fu X."/>
            <person name="Schnable P.S."/>
            <person name="Li F."/>
            <person name="Zhang H."/>
            <person name="Feng B."/>
            <person name="Zhu X."/>
            <person name="Liu R."/>
            <person name="Schnable J.C."/>
            <person name="Zhu J.-K."/>
            <person name="Zhang H."/>
        </authorList>
    </citation>
    <scope>NUCLEOTIDE SEQUENCE [LARGE SCALE GENOMIC DNA]</scope>
</reference>
<name>A0A3L6PW10_PANMI</name>
<dbReference type="PANTHER" id="PTHR36766:SF70">
    <property type="entry name" value="DISEASE RESISTANCE PROTEIN RGA4"/>
    <property type="match status" value="1"/>
</dbReference>
<sequence>MTRLGVQMYQEQTPHGQQQTVLEVEQKEKIEVGLLLFLAHLSDCLQMLEICSFPELSLLASSLVDHHQKVGGISGVGGLGAVGGLQALRCLQELQIRSCPKLHSAYETSSPAASCCFPFPSSLQKLELRGTVGGTGTLESLSNLTSLTRLHIDGCGEDFRGEGLWTLVTRGHLTALMVYGCPKFFVGSDLIRELQDEEDQERQLLQCSPKLRELRTDDIPGVLAAPICTLLSSSLTLLAFCLNGEVEHYTKEQERALQLLTSLQDLIFFLCMELQCLPAGLYALPSLKRLCINYCPAISSLPKHGLPISLQELDVRFCENKELEQQCRDFVRDHPRIKLI</sequence>
<dbReference type="EMBL" id="PQIB02000015">
    <property type="protein sequence ID" value="RLM64891.1"/>
    <property type="molecule type" value="Genomic_DNA"/>
</dbReference>
<gene>
    <name evidence="1" type="ORF">C2845_PM16G01250</name>
</gene>
<organism evidence="1 2">
    <name type="scientific">Panicum miliaceum</name>
    <name type="common">Proso millet</name>
    <name type="synonym">Broomcorn millet</name>
    <dbReference type="NCBI Taxonomy" id="4540"/>
    <lineage>
        <taxon>Eukaryota</taxon>
        <taxon>Viridiplantae</taxon>
        <taxon>Streptophyta</taxon>
        <taxon>Embryophyta</taxon>
        <taxon>Tracheophyta</taxon>
        <taxon>Spermatophyta</taxon>
        <taxon>Magnoliopsida</taxon>
        <taxon>Liliopsida</taxon>
        <taxon>Poales</taxon>
        <taxon>Poaceae</taxon>
        <taxon>PACMAD clade</taxon>
        <taxon>Panicoideae</taxon>
        <taxon>Panicodae</taxon>
        <taxon>Paniceae</taxon>
        <taxon>Panicinae</taxon>
        <taxon>Panicum</taxon>
        <taxon>Panicum sect. Panicum</taxon>
    </lineage>
</organism>